<dbReference type="Proteomes" id="UP001596258">
    <property type="component" value="Unassembled WGS sequence"/>
</dbReference>
<accession>A0ABW1U9P0</accession>
<comment type="caution">
    <text evidence="1">The sequence shown here is derived from an EMBL/GenBank/DDBJ whole genome shotgun (WGS) entry which is preliminary data.</text>
</comment>
<dbReference type="RefSeq" id="WP_125577981.1">
    <property type="nucleotide sequence ID" value="NZ_JBHSSO010000032.1"/>
</dbReference>
<reference evidence="2" key="1">
    <citation type="journal article" date="2019" name="Int. J. Syst. Evol. Microbiol.">
        <title>The Global Catalogue of Microorganisms (GCM) 10K type strain sequencing project: providing services to taxonomists for standard genome sequencing and annotation.</title>
        <authorList>
            <consortium name="The Broad Institute Genomics Platform"/>
            <consortium name="The Broad Institute Genome Sequencing Center for Infectious Disease"/>
            <person name="Wu L."/>
            <person name="Ma J."/>
        </authorList>
    </citation>
    <scope>NUCLEOTIDE SEQUENCE [LARGE SCALE GENOMIC DNA]</scope>
    <source>
        <strain evidence="2">CCM 8893</strain>
    </source>
</reference>
<sequence length="76" mass="8734">MAKIDDSVKLTSFKGNLYDVMKLILAKRGVSVGRARNPLPHVEDDEMDHVEVVRQHIDDAIAEFTKWQIVKFKLNI</sequence>
<organism evidence="1 2">
    <name type="scientific">Levilactobacillus angrenensis</name>
    <dbReference type="NCBI Taxonomy" id="2486020"/>
    <lineage>
        <taxon>Bacteria</taxon>
        <taxon>Bacillati</taxon>
        <taxon>Bacillota</taxon>
        <taxon>Bacilli</taxon>
        <taxon>Lactobacillales</taxon>
        <taxon>Lactobacillaceae</taxon>
        <taxon>Levilactobacillus</taxon>
    </lineage>
</organism>
<keyword evidence="2" id="KW-1185">Reference proteome</keyword>
<evidence type="ECO:0000313" key="1">
    <source>
        <dbReference type="EMBL" id="MFC6289848.1"/>
    </source>
</evidence>
<gene>
    <name evidence="1" type="ORF">ACFP1M_06505</name>
</gene>
<name>A0ABW1U9P0_9LACO</name>
<protein>
    <submittedName>
        <fullName evidence="1">Uncharacterized protein</fullName>
    </submittedName>
</protein>
<evidence type="ECO:0000313" key="2">
    <source>
        <dbReference type="Proteomes" id="UP001596258"/>
    </source>
</evidence>
<proteinExistence type="predicted"/>
<dbReference type="EMBL" id="JBHSSO010000032">
    <property type="protein sequence ID" value="MFC6289848.1"/>
    <property type="molecule type" value="Genomic_DNA"/>
</dbReference>